<feature type="domain" description="DUF218" evidence="2">
    <location>
        <begin position="88"/>
        <end position="256"/>
    </location>
</feature>
<dbReference type="InterPro" id="IPR014729">
    <property type="entry name" value="Rossmann-like_a/b/a_fold"/>
</dbReference>
<reference evidence="4" key="1">
    <citation type="submission" date="2018-02" db="EMBL/GenBank/DDBJ databases">
        <title>Genome sequence of Candidatus Liberibacter europaeus.</title>
        <authorList>
            <person name="Frampton R.A."/>
            <person name="Thompson S.M."/>
            <person name="David C."/>
            <person name="Addison S.M."/>
            <person name="Smith G.R."/>
        </authorList>
    </citation>
    <scope>NUCLEOTIDE SEQUENCE [LARGE SCALE GENOMIC DNA]</scope>
</reference>
<gene>
    <name evidence="3" type="ORF">C4617_05305</name>
</gene>
<dbReference type="CDD" id="cd06259">
    <property type="entry name" value="YdcF-like"/>
    <property type="match status" value="1"/>
</dbReference>
<dbReference type="InterPro" id="IPR003848">
    <property type="entry name" value="DUF218"/>
</dbReference>
<dbReference type="InterPro" id="IPR051599">
    <property type="entry name" value="Cell_Envelope_Assoc"/>
</dbReference>
<evidence type="ECO:0000313" key="4">
    <source>
        <dbReference type="Proteomes" id="UP000240811"/>
    </source>
</evidence>
<dbReference type="EMBL" id="PSQJ01000008">
    <property type="protein sequence ID" value="PTL86126.1"/>
    <property type="molecule type" value="Genomic_DNA"/>
</dbReference>
<keyword evidence="1" id="KW-0472">Membrane</keyword>
<dbReference type="AlphaFoldDB" id="A0A2T4VWH4"/>
<dbReference type="GO" id="GO:0000270">
    <property type="term" value="P:peptidoglycan metabolic process"/>
    <property type="evidence" value="ECO:0007669"/>
    <property type="project" value="TreeGrafter"/>
</dbReference>
<dbReference type="PANTHER" id="PTHR30336:SF4">
    <property type="entry name" value="ENVELOPE BIOGENESIS FACTOR ELYC"/>
    <property type="match status" value="1"/>
</dbReference>
<dbReference type="PANTHER" id="PTHR30336">
    <property type="entry name" value="INNER MEMBRANE PROTEIN, PROBABLE PERMEASE"/>
    <property type="match status" value="1"/>
</dbReference>
<dbReference type="GO" id="GO:0043164">
    <property type="term" value="P:Gram-negative-bacterium-type cell wall biogenesis"/>
    <property type="evidence" value="ECO:0007669"/>
    <property type="project" value="TreeGrafter"/>
</dbReference>
<evidence type="ECO:0000313" key="3">
    <source>
        <dbReference type="EMBL" id="PTL86126.1"/>
    </source>
</evidence>
<proteinExistence type="predicted"/>
<feature type="transmembrane region" description="Helical" evidence="1">
    <location>
        <begin position="41"/>
        <end position="67"/>
    </location>
</feature>
<evidence type="ECO:0000256" key="1">
    <source>
        <dbReference type="SAM" id="Phobius"/>
    </source>
</evidence>
<keyword evidence="1" id="KW-1133">Transmembrane helix</keyword>
<dbReference type="GO" id="GO:0005886">
    <property type="term" value="C:plasma membrane"/>
    <property type="evidence" value="ECO:0007669"/>
    <property type="project" value="TreeGrafter"/>
</dbReference>
<protein>
    <submittedName>
        <fullName evidence="3">YdcF family protein</fullName>
    </submittedName>
</protein>
<dbReference type="Pfam" id="PF02698">
    <property type="entry name" value="DUF218"/>
    <property type="match status" value="1"/>
</dbReference>
<name>A0A2T4VWH4_9HYPH</name>
<keyword evidence="1" id="KW-0812">Transmembrane</keyword>
<comment type="caution">
    <text evidence="3">The sequence shown here is derived from an EMBL/GenBank/DDBJ whole genome shotgun (WGS) entry which is preliminary data.</text>
</comment>
<accession>A0A2T4VWH4</accession>
<dbReference type="Proteomes" id="UP000240811">
    <property type="component" value="Unassembled WGS sequence"/>
</dbReference>
<organism evidence="3 4">
    <name type="scientific">Candidatus Liberibacter europaeus</name>
    <dbReference type="NCBI Taxonomy" id="744859"/>
    <lineage>
        <taxon>Bacteria</taxon>
        <taxon>Pseudomonadati</taxon>
        <taxon>Pseudomonadota</taxon>
        <taxon>Alphaproteobacteria</taxon>
        <taxon>Hyphomicrobiales</taxon>
        <taxon>Rhizobiaceae</taxon>
        <taxon>Liberibacter</taxon>
    </lineage>
</organism>
<feature type="transmembrane region" description="Helical" evidence="1">
    <location>
        <begin position="12"/>
        <end position="35"/>
    </location>
</feature>
<evidence type="ECO:0000259" key="2">
    <source>
        <dbReference type="Pfam" id="PF02698"/>
    </source>
</evidence>
<dbReference type="Gene3D" id="3.40.50.620">
    <property type="entry name" value="HUPs"/>
    <property type="match status" value="1"/>
</dbReference>
<sequence length="266" mass="30597">MKNIKILLKKTIRELLVIKLFVFSLFIIFFSFYWLPNIIIMTSWISFIIASVLIMCIGCGPIPALLLENLQYQYKDGLPSPKWKKDNIIVLLGNGKTIIRKSNVVDIEPSPQSYSRIFETMRLYKLCKQNLKNCTIIISGGDPQNYSISEAVVYGKKLLESGIEQKDIKLETESFNTFQNAKLSLSIVKSIMKKKSDTNIILVSSAYHLKRSQLYFNHFGIKTIASRSDYINVHYRIIPSIFNFHLTAIALKEYIGIGIWFSKIIH</sequence>